<feature type="transmembrane region" description="Helical" evidence="12">
    <location>
        <begin position="191"/>
        <end position="215"/>
    </location>
</feature>
<evidence type="ECO:0000256" key="4">
    <source>
        <dbReference type="ARBA" id="ARBA00022692"/>
    </source>
</evidence>
<dbReference type="InterPro" id="IPR016449">
    <property type="entry name" value="K_chnl_inward-rec_Kir"/>
</dbReference>
<comment type="subcellular location">
    <subcellularLocation>
        <location evidence="1 11">Membrane</location>
        <topology evidence="1 11">Multi-pass membrane protein</topology>
    </subcellularLocation>
</comment>
<evidence type="ECO:0000256" key="8">
    <source>
        <dbReference type="ARBA" id="ARBA00023065"/>
    </source>
</evidence>
<comment type="similarity">
    <text evidence="11">Belongs to the inward rectifier-type potassium channel (TC 1.A.2.1) family.</text>
</comment>
<evidence type="ECO:0000256" key="12">
    <source>
        <dbReference type="SAM" id="Phobius"/>
    </source>
</evidence>
<accession>A0A915JU76</accession>
<keyword evidence="10 11" id="KW-0407">Ion channel</keyword>
<evidence type="ECO:0000256" key="5">
    <source>
        <dbReference type="ARBA" id="ARBA00022882"/>
    </source>
</evidence>
<evidence type="ECO:0000256" key="2">
    <source>
        <dbReference type="ARBA" id="ARBA00022448"/>
    </source>
</evidence>
<dbReference type="OMA" id="GHHINNE"/>
<organism evidence="15 16">
    <name type="scientific">Romanomermis culicivorax</name>
    <name type="common">Nematode worm</name>
    <dbReference type="NCBI Taxonomy" id="13658"/>
    <lineage>
        <taxon>Eukaryota</taxon>
        <taxon>Metazoa</taxon>
        <taxon>Ecdysozoa</taxon>
        <taxon>Nematoda</taxon>
        <taxon>Enoplea</taxon>
        <taxon>Dorylaimia</taxon>
        <taxon>Mermithida</taxon>
        <taxon>Mermithoidea</taxon>
        <taxon>Mermithidae</taxon>
        <taxon>Romanomermis</taxon>
    </lineage>
</organism>
<dbReference type="Gene3D" id="2.60.40.1400">
    <property type="entry name" value="G protein-activated inward rectifier potassium channel 1"/>
    <property type="match status" value="1"/>
</dbReference>
<evidence type="ECO:0000313" key="15">
    <source>
        <dbReference type="Proteomes" id="UP000887565"/>
    </source>
</evidence>
<keyword evidence="8 11" id="KW-0406">Ion transport</keyword>
<name>A0A915JU76_ROMCU</name>
<dbReference type="InterPro" id="IPR013518">
    <property type="entry name" value="K_chnl_inward-rec_Kir_cyto"/>
</dbReference>
<dbReference type="PANTHER" id="PTHR11767">
    <property type="entry name" value="INWARD RECTIFIER POTASSIUM CHANNEL"/>
    <property type="match status" value="1"/>
</dbReference>
<keyword evidence="5 11" id="KW-0851">Voltage-gated channel</keyword>
<dbReference type="InterPro" id="IPR014756">
    <property type="entry name" value="Ig_E-set"/>
</dbReference>
<dbReference type="Gene3D" id="1.10.287.70">
    <property type="match status" value="1"/>
</dbReference>
<sequence>MVDSSITKAKIPIEESSKGEAAKNNTTSSKLCDVISNDEYSPLLNNQTSSQRIRFITEPVRTSSANIHSDTETTAALQRGRLLSHGLATVHPVTGDDIITSKKLANPAKKNPIPNFLTSPFYSSLTLTTTALTNAAIKANLCRKPRPQIRNRLVQKNGEYNIRLANVIDQRSRYASDLWTTFIEVKWRWSLLACALSFLMSWFFFAVIYYCIIYAHGDLYEASRHQAGHHINNEWKPCLVEANSFMAVFMFSLETQHTIGYGSRHPSDLCPQMVFTVALQSIYGVVIQTLLVGIVFAKLTRPKNRAQTLIFSNQAVVALRDTKLCFMFRVGDMRKSHLAGGTLKVMMIRKHTTKEGEILPYYLHEMPVNVSGVDFCPPFSWPPIVVHTIDSKSPLYEYDATQLQTAKFEIMVILEGVNSSTGQNCQARTSYVPSEVLWGHRFDRLVTYQRENGEYRIDYNKFHSTFPISTPILSAKNLDALRIVNPQIDLCLSTDTKRSSVDHNRHDCNMWETPYSTIHREEDAETVEQNRFSIMKLKNLFDKQDN</sequence>
<dbReference type="SUPFAM" id="SSF81296">
    <property type="entry name" value="E set domains"/>
    <property type="match status" value="1"/>
</dbReference>
<dbReference type="Pfam" id="PF17655">
    <property type="entry name" value="IRK_C"/>
    <property type="match status" value="1"/>
</dbReference>
<protein>
    <submittedName>
        <fullName evidence="16">Uncharacterized protein</fullName>
    </submittedName>
</protein>
<dbReference type="GO" id="GO:0005242">
    <property type="term" value="F:inward rectifier potassium channel activity"/>
    <property type="evidence" value="ECO:0007669"/>
    <property type="project" value="InterPro"/>
</dbReference>
<feature type="domain" description="Potassium channel inwardly rectifying transmembrane" evidence="13">
    <location>
        <begin position="154"/>
        <end position="302"/>
    </location>
</feature>
<dbReference type="GO" id="GO:0034702">
    <property type="term" value="C:monoatomic ion channel complex"/>
    <property type="evidence" value="ECO:0007669"/>
    <property type="project" value="UniProtKB-KW"/>
</dbReference>
<evidence type="ECO:0000259" key="14">
    <source>
        <dbReference type="Pfam" id="PF17655"/>
    </source>
</evidence>
<dbReference type="GO" id="GO:1990573">
    <property type="term" value="P:potassium ion import across plasma membrane"/>
    <property type="evidence" value="ECO:0007669"/>
    <property type="project" value="TreeGrafter"/>
</dbReference>
<keyword evidence="6 11" id="KW-0630">Potassium</keyword>
<keyword evidence="3 11" id="KW-0633">Potassium transport</keyword>
<evidence type="ECO:0000256" key="6">
    <source>
        <dbReference type="ARBA" id="ARBA00022958"/>
    </source>
</evidence>
<keyword evidence="15" id="KW-1185">Reference proteome</keyword>
<evidence type="ECO:0000256" key="10">
    <source>
        <dbReference type="ARBA" id="ARBA00023303"/>
    </source>
</evidence>
<keyword evidence="2 11" id="KW-0813">Transport</keyword>
<evidence type="ECO:0000256" key="1">
    <source>
        <dbReference type="ARBA" id="ARBA00004141"/>
    </source>
</evidence>
<proteinExistence type="inferred from homology"/>
<evidence type="ECO:0000259" key="13">
    <source>
        <dbReference type="Pfam" id="PF01007"/>
    </source>
</evidence>
<dbReference type="InterPro" id="IPR040445">
    <property type="entry name" value="Kir_TM"/>
</dbReference>
<keyword evidence="7 12" id="KW-1133">Transmembrane helix</keyword>
<dbReference type="Pfam" id="PF01007">
    <property type="entry name" value="IRK"/>
    <property type="match status" value="1"/>
</dbReference>
<evidence type="ECO:0000256" key="9">
    <source>
        <dbReference type="ARBA" id="ARBA00023136"/>
    </source>
</evidence>
<dbReference type="PRINTS" id="PR01320">
    <property type="entry name" value="KIRCHANNEL"/>
</dbReference>
<dbReference type="InterPro" id="IPR041647">
    <property type="entry name" value="IRK_C"/>
</dbReference>
<dbReference type="GO" id="GO:0005886">
    <property type="term" value="C:plasma membrane"/>
    <property type="evidence" value="ECO:0007669"/>
    <property type="project" value="TreeGrafter"/>
</dbReference>
<evidence type="ECO:0000256" key="3">
    <source>
        <dbReference type="ARBA" id="ARBA00022538"/>
    </source>
</evidence>
<evidence type="ECO:0000313" key="16">
    <source>
        <dbReference type="WBParaSite" id="nRc.2.0.1.t29905-RA"/>
    </source>
</evidence>
<feature type="transmembrane region" description="Helical" evidence="12">
    <location>
        <begin position="273"/>
        <end position="297"/>
    </location>
</feature>
<dbReference type="GO" id="GO:0034765">
    <property type="term" value="P:regulation of monoatomic ion transmembrane transport"/>
    <property type="evidence" value="ECO:0007669"/>
    <property type="project" value="TreeGrafter"/>
</dbReference>
<dbReference type="PANTHER" id="PTHR11767:SF102">
    <property type="entry name" value="INWARDLY RECTIFYING POTASSIUM CHANNEL 1, ISOFORM F"/>
    <property type="match status" value="1"/>
</dbReference>
<dbReference type="WBParaSite" id="nRc.2.0.1.t29905-RA">
    <property type="protein sequence ID" value="nRc.2.0.1.t29905-RA"/>
    <property type="gene ID" value="nRc.2.0.1.g29905"/>
</dbReference>
<keyword evidence="4 11" id="KW-0812">Transmembrane</keyword>
<evidence type="ECO:0000256" key="7">
    <source>
        <dbReference type="ARBA" id="ARBA00022989"/>
    </source>
</evidence>
<dbReference type="SUPFAM" id="SSF81324">
    <property type="entry name" value="Voltage-gated potassium channels"/>
    <property type="match status" value="1"/>
</dbReference>
<evidence type="ECO:0000256" key="11">
    <source>
        <dbReference type="RuleBase" id="RU003822"/>
    </source>
</evidence>
<keyword evidence="9 12" id="KW-0472">Membrane</keyword>
<reference evidence="16" key="1">
    <citation type="submission" date="2022-11" db="UniProtKB">
        <authorList>
            <consortium name="WormBaseParasite"/>
        </authorList>
    </citation>
    <scope>IDENTIFICATION</scope>
</reference>
<dbReference type="Proteomes" id="UP000887565">
    <property type="component" value="Unplaced"/>
</dbReference>
<feature type="domain" description="Inward rectifier potassium channel C-terminal" evidence="14">
    <location>
        <begin position="309"/>
        <end position="480"/>
    </location>
</feature>
<dbReference type="AlphaFoldDB" id="A0A915JU76"/>